<keyword evidence="7 10" id="KW-1133">Transmembrane helix</keyword>
<keyword evidence="3" id="KW-0813">Transport</keyword>
<reference evidence="11 12" key="1">
    <citation type="submission" date="2016-04" db="EMBL/GenBank/DDBJ databases">
        <title>The genome of Intoshia linei affirms orthonectids as highly simplified spiralians.</title>
        <authorList>
            <person name="Mikhailov K.V."/>
            <person name="Slusarev G.S."/>
            <person name="Nikitin M.A."/>
            <person name="Logacheva M.D."/>
            <person name="Penin A."/>
            <person name="Aleoshin V."/>
            <person name="Panchin Y.V."/>
        </authorList>
    </citation>
    <scope>NUCLEOTIDE SEQUENCE [LARGE SCALE GENOMIC DNA]</scope>
    <source>
        <strain evidence="11">Intl2013</strain>
        <tissue evidence="11">Whole animal</tissue>
    </source>
</reference>
<keyword evidence="9 10" id="KW-0472">Membrane</keyword>
<dbReference type="Pfam" id="PF02064">
    <property type="entry name" value="MAS20"/>
    <property type="match status" value="1"/>
</dbReference>
<comment type="subcellular location">
    <subcellularLocation>
        <location evidence="1">Mitochondrion outer membrane</location>
        <topology evidence="1">Single-pass membrane protein</topology>
    </subcellularLocation>
</comment>
<accession>A0A177BDB5</accession>
<evidence type="ECO:0000256" key="1">
    <source>
        <dbReference type="ARBA" id="ARBA00004572"/>
    </source>
</evidence>
<keyword evidence="5" id="KW-1000">Mitochondrion outer membrane</keyword>
<gene>
    <name evidence="11" type="ORF">A3Q56_00519</name>
</gene>
<evidence type="ECO:0000256" key="7">
    <source>
        <dbReference type="ARBA" id="ARBA00022989"/>
    </source>
</evidence>
<keyword evidence="6" id="KW-0653">Protein transport</keyword>
<keyword evidence="11" id="KW-0675">Receptor</keyword>
<dbReference type="GO" id="GO:0008320">
    <property type="term" value="F:protein transmembrane transporter activity"/>
    <property type="evidence" value="ECO:0007669"/>
    <property type="project" value="TreeGrafter"/>
</dbReference>
<evidence type="ECO:0000256" key="3">
    <source>
        <dbReference type="ARBA" id="ARBA00022448"/>
    </source>
</evidence>
<dbReference type="OrthoDB" id="2154253at2759"/>
<evidence type="ECO:0000256" key="8">
    <source>
        <dbReference type="ARBA" id="ARBA00023128"/>
    </source>
</evidence>
<evidence type="ECO:0000313" key="12">
    <source>
        <dbReference type="Proteomes" id="UP000078046"/>
    </source>
</evidence>
<comment type="caution">
    <text evidence="11">The sequence shown here is derived from an EMBL/GenBank/DDBJ whole genome shotgun (WGS) entry which is preliminary data.</text>
</comment>
<evidence type="ECO:0000256" key="6">
    <source>
        <dbReference type="ARBA" id="ARBA00022927"/>
    </source>
</evidence>
<dbReference type="Proteomes" id="UP000078046">
    <property type="component" value="Unassembled WGS sequence"/>
</dbReference>
<feature type="transmembrane region" description="Helical" evidence="10">
    <location>
        <begin position="12"/>
        <end position="29"/>
    </location>
</feature>
<organism evidence="11 12">
    <name type="scientific">Intoshia linei</name>
    <dbReference type="NCBI Taxonomy" id="1819745"/>
    <lineage>
        <taxon>Eukaryota</taxon>
        <taxon>Metazoa</taxon>
        <taxon>Spiralia</taxon>
        <taxon>Lophotrochozoa</taxon>
        <taxon>Mesozoa</taxon>
        <taxon>Orthonectida</taxon>
        <taxon>Rhopaluridae</taxon>
        <taxon>Intoshia</taxon>
    </lineage>
</organism>
<dbReference type="InterPro" id="IPR023392">
    <property type="entry name" value="Tom20_dom_sf"/>
</dbReference>
<evidence type="ECO:0000256" key="9">
    <source>
        <dbReference type="ARBA" id="ARBA00023136"/>
    </source>
</evidence>
<evidence type="ECO:0000256" key="5">
    <source>
        <dbReference type="ARBA" id="ARBA00022787"/>
    </source>
</evidence>
<evidence type="ECO:0000313" key="11">
    <source>
        <dbReference type="EMBL" id="OAF71683.1"/>
    </source>
</evidence>
<comment type="similarity">
    <text evidence="2">Belongs to the Tom20 family.</text>
</comment>
<dbReference type="GO" id="GO:0006886">
    <property type="term" value="P:intracellular protein transport"/>
    <property type="evidence" value="ECO:0007669"/>
    <property type="project" value="InterPro"/>
</dbReference>
<evidence type="ECO:0000256" key="10">
    <source>
        <dbReference type="SAM" id="Phobius"/>
    </source>
</evidence>
<dbReference type="GO" id="GO:0006605">
    <property type="term" value="P:protein targeting"/>
    <property type="evidence" value="ECO:0007669"/>
    <property type="project" value="InterPro"/>
</dbReference>
<dbReference type="SUPFAM" id="SSF47157">
    <property type="entry name" value="Mitochondrial import receptor subunit Tom20"/>
    <property type="match status" value="1"/>
</dbReference>
<keyword evidence="4 10" id="KW-0812">Transmembrane</keyword>
<evidence type="ECO:0000256" key="4">
    <source>
        <dbReference type="ARBA" id="ARBA00022692"/>
    </source>
</evidence>
<dbReference type="Gene3D" id="1.20.960.10">
    <property type="entry name" value="Mitochondrial outer membrane translocase complex, subunit Tom20 domain"/>
    <property type="match status" value="1"/>
</dbReference>
<dbReference type="PRINTS" id="PR00351">
    <property type="entry name" value="OM20RECEPTOR"/>
</dbReference>
<dbReference type="GO" id="GO:0030943">
    <property type="term" value="F:mitochondrion targeting sequence binding"/>
    <property type="evidence" value="ECO:0007669"/>
    <property type="project" value="TreeGrafter"/>
</dbReference>
<keyword evidence="12" id="KW-1185">Reference proteome</keyword>
<dbReference type="EMBL" id="LWCA01000031">
    <property type="protein sequence ID" value="OAF71683.1"/>
    <property type="molecule type" value="Genomic_DNA"/>
</dbReference>
<dbReference type="InterPro" id="IPR002056">
    <property type="entry name" value="MAS20"/>
</dbReference>
<dbReference type="PANTHER" id="PTHR12430">
    <property type="entry name" value="MITOCHONDRIAL IMPORT RECEPTOR SUBUNIT TOM20"/>
    <property type="match status" value="1"/>
</dbReference>
<name>A0A177BDB5_9BILA</name>
<sequence length="149" mass="17355">MLFQVYTKLPLIAASVGVAFASYCVYFDYKRRSHPNFWNILKEKRNAKKTEKIKKRIQNAKNGGQEQMMQKMQHSDELLQNGLIEEGVEEISEAILMNPQPLNFMMVLKDNMPKELFIKIYSCVSDAVDYQKSLIKEQVTLTPIEDEME</sequence>
<protein>
    <submittedName>
        <fullName evidence="11">Outer mitochondrial membrane receptor Tom20</fullName>
    </submittedName>
</protein>
<dbReference type="AlphaFoldDB" id="A0A177BDB5"/>
<dbReference type="PANTHER" id="PTHR12430:SF0">
    <property type="entry name" value="TRANSLOCASE OF OUTER MITOCHONDRIAL MEMBRANE 20"/>
    <property type="match status" value="1"/>
</dbReference>
<dbReference type="GO" id="GO:0016031">
    <property type="term" value="P:tRNA import into mitochondrion"/>
    <property type="evidence" value="ECO:0007669"/>
    <property type="project" value="TreeGrafter"/>
</dbReference>
<keyword evidence="8" id="KW-0496">Mitochondrion</keyword>
<dbReference type="GO" id="GO:0005742">
    <property type="term" value="C:mitochondrial outer membrane translocase complex"/>
    <property type="evidence" value="ECO:0007669"/>
    <property type="project" value="InterPro"/>
</dbReference>
<proteinExistence type="inferred from homology"/>
<dbReference type="GO" id="GO:0030150">
    <property type="term" value="P:protein import into mitochondrial matrix"/>
    <property type="evidence" value="ECO:0007669"/>
    <property type="project" value="TreeGrafter"/>
</dbReference>
<evidence type="ECO:0000256" key="2">
    <source>
        <dbReference type="ARBA" id="ARBA00005792"/>
    </source>
</evidence>